<evidence type="ECO:0000256" key="1">
    <source>
        <dbReference type="ARBA" id="ARBA00006019"/>
    </source>
</evidence>
<dbReference type="GO" id="GO:0006511">
    <property type="term" value="P:ubiquitin-dependent protein catabolic process"/>
    <property type="evidence" value="ECO:0007669"/>
    <property type="project" value="InterPro"/>
</dbReference>
<keyword evidence="4" id="KW-1185">Reference proteome</keyword>
<name>A0A0K9PCC3_ZOSMR</name>
<dbReference type="FunFam" id="1.20.1310.10:FF:000001">
    <property type="entry name" value="Cullin 3"/>
    <property type="match status" value="1"/>
</dbReference>
<dbReference type="SUPFAM" id="SSF74788">
    <property type="entry name" value="Cullin repeat-like"/>
    <property type="match status" value="1"/>
</dbReference>
<organism evidence="3 4">
    <name type="scientific">Zostera marina</name>
    <name type="common">Eelgrass</name>
    <dbReference type="NCBI Taxonomy" id="29655"/>
    <lineage>
        <taxon>Eukaryota</taxon>
        <taxon>Viridiplantae</taxon>
        <taxon>Streptophyta</taxon>
        <taxon>Embryophyta</taxon>
        <taxon>Tracheophyta</taxon>
        <taxon>Spermatophyta</taxon>
        <taxon>Magnoliopsida</taxon>
        <taxon>Liliopsida</taxon>
        <taxon>Zosteraceae</taxon>
        <taxon>Zostera</taxon>
    </lineage>
</organism>
<sequence length="189" mass="21542">MPELHPTLIAVPALIVIANCSSGTHRDCSSSRTCSSRWVAVPNGDCSSWRVQFRTVSRRVQFVMGSAEIAFLNASANFYAGESQEFIESCDCGEYLKRAERRLNEEVERASHYLNPSTEKRITKVVEKEMIENHMQRLVHMENSGLVIMLINDKFEDLRRIYNLFCRLPSGLTSIADVMISYLRQEACN</sequence>
<dbReference type="InterPro" id="IPR001373">
    <property type="entry name" value="Cullin_N"/>
</dbReference>
<dbReference type="PANTHER" id="PTHR11932">
    <property type="entry name" value="CULLIN"/>
    <property type="match status" value="1"/>
</dbReference>
<evidence type="ECO:0000313" key="4">
    <source>
        <dbReference type="Proteomes" id="UP000036987"/>
    </source>
</evidence>
<proteinExistence type="inferred from homology"/>
<reference evidence="4" key="1">
    <citation type="journal article" date="2016" name="Nature">
        <title>The genome of the seagrass Zostera marina reveals angiosperm adaptation to the sea.</title>
        <authorList>
            <person name="Olsen J.L."/>
            <person name="Rouze P."/>
            <person name="Verhelst B."/>
            <person name="Lin Y.-C."/>
            <person name="Bayer T."/>
            <person name="Collen J."/>
            <person name="Dattolo E."/>
            <person name="De Paoli E."/>
            <person name="Dittami S."/>
            <person name="Maumus F."/>
            <person name="Michel G."/>
            <person name="Kersting A."/>
            <person name="Lauritano C."/>
            <person name="Lohaus R."/>
            <person name="Toepel M."/>
            <person name="Tonon T."/>
            <person name="Vanneste K."/>
            <person name="Amirebrahimi M."/>
            <person name="Brakel J."/>
            <person name="Bostroem C."/>
            <person name="Chovatia M."/>
            <person name="Grimwood J."/>
            <person name="Jenkins J.W."/>
            <person name="Jueterbock A."/>
            <person name="Mraz A."/>
            <person name="Stam W.T."/>
            <person name="Tice H."/>
            <person name="Bornberg-Bauer E."/>
            <person name="Green P.J."/>
            <person name="Pearson G.A."/>
            <person name="Procaccini G."/>
            <person name="Duarte C.M."/>
            <person name="Schmutz J."/>
            <person name="Reusch T.B.H."/>
            <person name="Van de Peer Y."/>
        </authorList>
    </citation>
    <scope>NUCLEOTIDE SEQUENCE [LARGE SCALE GENOMIC DNA]</scope>
    <source>
        <strain evidence="4">cv. Finnish</strain>
    </source>
</reference>
<comment type="similarity">
    <text evidence="1">Belongs to the cullin family.</text>
</comment>
<evidence type="ECO:0000259" key="2">
    <source>
        <dbReference type="Pfam" id="PF00888"/>
    </source>
</evidence>
<dbReference type="Gene3D" id="6.10.280.240">
    <property type="match status" value="1"/>
</dbReference>
<dbReference type="Gene3D" id="1.20.1310.10">
    <property type="entry name" value="Cullin Repeats"/>
    <property type="match status" value="1"/>
</dbReference>
<dbReference type="InterPro" id="IPR016159">
    <property type="entry name" value="Cullin_repeat-like_dom_sf"/>
</dbReference>
<protein>
    <recommendedName>
        <fullName evidence="2">Cullin N-terminal domain-containing protein</fullName>
    </recommendedName>
</protein>
<dbReference type="Proteomes" id="UP000036987">
    <property type="component" value="Unassembled WGS sequence"/>
</dbReference>
<dbReference type="GO" id="GO:0031625">
    <property type="term" value="F:ubiquitin protein ligase binding"/>
    <property type="evidence" value="ECO:0007669"/>
    <property type="project" value="InterPro"/>
</dbReference>
<evidence type="ECO:0000313" key="3">
    <source>
        <dbReference type="EMBL" id="KMZ66713.1"/>
    </source>
</evidence>
<gene>
    <name evidence="3" type="ORF">ZOSMA_28G00730</name>
</gene>
<feature type="domain" description="Cullin N-terminal" evidence="2">
    <location>
        <begin position="68"/>
        <end position="186"/>
    </location>
</feature>
<dbReference type="OrthoDB" id="1707423at2759"/>
<dbReference type="InterPro" id="IPR045093">
    <property type="entry name" value="Cullin"/>
</dbReference>
<dbReference type="AlphaFoldDB" id="A0A0K9PCC3"/>
<accession>A0A0K9PCC3</accession>
<dbReference type="STRING" id="29655.A0A0K9PCC3"/>
<dbReference type="EMBL" id="LFYR01000958">
    <property type="protein sequence ID" value="KMZ66713.1"/>
    <property type="molecule type" value="Genomic_DNA"/>
</dbReference>
<dbReference type="Pfam" id="PF00888">
    <property type="entry name" value="Cullin"/>
    <property type="match status" value="1"/>
</dbReference>
<comment type="caution">
    <text evidence="3">The sequence shown here is derived from an EMBL/GenBank/DDBJ whole genome shotgun (WGS) entry which is preliminary data.</text>
</comment>